<feature type="domain" description="NfeD-like C-terminal" evidence="6">
    <location>
        <begin position="102"/>
        <end position="153"/>
    </location>
</feature>
<keyword evidence="4 5" id="KW-0472">Membrane</keyword>
<dbReference type="GO" id="GO:0005886">
    <property type="term" value="C:plasma membrane"/>
    <property type="evidence" value="ECO:0007669"/>
    <property type="project" value="TreeGrafter"/>
</dbReference>
<dbReference type="EMBL" id="FOIR01000004">
    <property type="protein sequence ID" value="SEW41326.1"/>
    <property type="molecule type" value="Genomic_DNA"/>
</dbReference>
<evidence type="ECO:0000256" key="1">
    <source>
        <dbReference type="ARBA" id="ARBA00004141"/>
    </source>
</evidence>
<dbReference type="Pfam" id="PF24961">
    <property type="entry name" value="NfeD_membrane"/>
    <property type="match status" value="1"/>
</dbReference>
<accession>A0A1I0RK49</accession>
<dbReference type="STRING" id="1267423.SAMN05216290_3727"/>
<dbReference type="AlphaFoldDB" id="A0A1I0RK49"/>
<dbReference type="InterPro" id="IPR002810">
    <property type="entry name" value="NfeD-like_C"/>
</dbReference>
<keyword evidence="9" id="KW-1185">Reference proteome</keyword>
<evidence type="ECO:0000256" key="2">
    <source>
        <dbReference type="ARBA" id="ARBA00022692"/>
    </source>
</evidence>
<dbReference type="Proteomes" id="UP000199437">
    <property type="component" value="Unassembled WGS sequence"/>
</dbReference>
<dbReference type="OrthoDB" id="1120520at2"/>
<evidence type="ECO:0000259" key="7">
    <source>
        <dbReference type="Pfam" id="PF24961"/>
    </source>
</evidence>
<dbReference type="Pfam" id="PF01957">
    <property type="entry name" value="NfeD"/>
    <property type="match status" value="1"/>
</dbReference>
<dbReference type="InterPro" id="IPR056739">
    <property type="entry name" value="NfeD_membrane"/>
</dbReference>
<feature type="transmembrane region" description="Helical" evidence="5">
    <location>
        <begin position="30"/>
        <end position="47"/>
    </location>
</feature>
<dbReference type="Gene3D" id="2.40.50.140">
    <property type="entry name" value="Nucleic acid-binding proteins"/>
    <property type="match status" value="1"/>
</dbReference>
<dbReference type="InterPro" id="IPR012340">
    <property type="entry name" value="NA-bd_OB-fold"/>
</dbReference>
<keyword evidence="3 5" id="KW-1133">Transmembrane helix</keyword>
<evidence type="ECO:0000256" key="3">
    <source>
        <dbReference type="ARBA" id="ARBA00022989"/>
    </source>
</evidence>
<keyword evidence="2 5" id="KW-0812">Transmembrane</keyword>
<evidence type="ECO:0000256" key="4">
    <source>
        <dbReference type="ARBA" id="ARBA00023136"/>
    </source>
</evidence>
<feature type="domain" description="NfeD integral membrane" evidence="7">
    <location>
        <begin position="8"/>
        <end position="74"/>
    </location>
</feature>
<dbReference type="RefSeq" id="WP_090260680.1">
    <property type="nucleotide sequence ID" value="NZ_FOIR01000004.1"/>
</dbReference>
<protein>
    <submittedName>
        <fullName evidence="8">NfeD-like C-terminal, partner-binding</fullName>
    </submittedName>
</protein>
<sequence length="158" mass="17153">MGDWISIVLLIVIGIVLIYFELLLVPGTTIVGLVGVVLCVVGIYLTYEKHGDATGNWVLAGSVVLSLIGLFYSFRAKSWEKFSLKTSNRSKVNENYFSDISIGIEGVALSDLKPIGKADFKNKAYEVRSNGGHISSGSQIRVTKVSGNRIVVELITTN</sequence>
<reference evidence="9" key="1">
    <citation type="submission" date="2016-10" db="EMBL/GenBank/DDBJ databases">
        <authorList>
            <person name="Varghese N."/>
            <person name="Submissions S."/>
        </authorList>
    </citation>
    <scope>NUCLEOTIDE SEQUENCE [LARGE SCALE GENOMIC DNA]</scope>
    <source>
        <strain evidence="9">CGMCC 1.12402</strain>
    </source>
</reference>
<evidence type="ECO:0000256" key="5">
    <source>
        <dbReference type="SAM" id="Phobius"/>
    </source>
</evidence>
<comment type="subcellular location">
    <subcellularLocation>
        <location evidence="1">Membrane</location>
        <topology evidence="1">Multi-pass membrane protein</topology>
    </subcellularLocation>
</comment>
<evidence type="ECO:0000313" key="8">
    <source>
        <dbReference type="EMBL" id="SEW41326.1"/>
    </source>
</evidence>
<gene>
    <name evidence="8" type="ORF">SAMN05216290_3727</name>
</gene>
<dbReference type="PANTHER" id="PTHR33507:SF3">
    <property type="entry name" value="INNER MEMBRANE PROTEIN YBBJ"/>
    <property type="match status" value="1"/>
</dbReference>
<evidence type="ECO:0000259" key="6">
    <source>
        <dbReference type="Pfam" id="PF01957"/>
    </source>
</evidence>
<proteinExistence type="predicted"/>
<name>A0A1I0RK49_9BACT</name>
<dbReference type="GeneID" id="99988395"/>
<feature type="transmembrane region" description="Helical" evidence="5">
    <location>
        <begin position="6"/>
        <end position="25"/>
    </location>
</feature>
<organism evidence="8 9">
    <name type="scientific">Roseivirga pacifica</name>
    <dbReference type="NCBI Taxonomy" id="1267423"/>
    <lineage>
        <taxon>Bacteria</taxon>
        <taxon>Pseudomonadati</taxon>
        <taxon>Bacteroidota</taxon>
        <taxon>Cytophagia</taxon>
        <taxon>Cytophagales</taxon>
        <taxon>Roseivirgaceae</taxon>
        <taxon>Roseivirga</taxon>
    </lineage>
</organism>
<evidence type="ECO:0000313" key="9">
    <source>
        <dbReference type="Proteomes" id="UP000199437"/>
    </source>
</evidence>
<dbReference type="InterPro" id="IPR052165">
    <property type="entry name" value="Membrane_assoc_protease"/>
</dbReference>
<feature type="transmembrane region" description="Helical" evidence="5">
    <location>
        <begin position="53"/>
        <end position="74"/>
    </location>
</feature>
<dbReference type="PANTHER" id="PTHR33507">
    <property type="entry name" value="INNER MEMBRANE PROTEIN YBBJ"/>
    <property type="match status" value="1"/>
</dbReference>